<keyword evidence="2 6" id="KW-0699">rRNA-binding</keyword>
<dbReference type="RefSeq" id="WP_379539509.1">
    <property type="nucleotide sequence ID" value="NZ_JBHSDR010000006.1"/>
</dbReference>
<comment type="subunit">
    <text evidence="6">Part of the 50S ribosomal subunit. Contacts protein L29, and trigger factor when it is bound to the ribosome.</text>
</comment>
<sequence>MAKAPAKKASTGVVDTRHYDVIVAPHITEKTTLLSEHNAVVFKVAGKATKPEIKAAVEALFSVNVTGVNTLTQKGKTKRWKGKPYRRSDVKKAIVTLAAGQSIDITEGVRG</sequence>
<evidence type="ECO:0000256" key="6">
    <source>
        <dbReference type="HAMAP-Rule" id="MF_01369"/>
    </source>
</evidence>
<dbReference type="PANTHER" id="PTHR11620">
    <property type="entry name" value="60S RIBOSOMAL PROTEIN L23A"/>
    <property type="match status" value="1"/>
</dbReference>
<comment type="similarity">
    <text evidence="1 6 7">Belongs to the universal ribosomal protein uL23 family.</text>
</comment>
<comment type="caution">
    <text evidence="8">The sequence shown here is derived from an EMBL/GenBank/DDBJ whole genome shotgun (WGS) entry which is preliminary data.</text>
</comment>
<dbReference type="EMBL" id="JBHSDR010000006">
    <property type="protein sequence ID" value="MFC4296055.1"/>
    <property type="molecule type" value="Genomic_DNA"/>
</dbReference>
<evidence type="ECO:0000256" key="7">
    <source>
        <dbReference type="RuleBase" id="RU003934"/>
    </source>
</evidence>
<reference evidence="9" key="1">
    <citation type="journal article" date="2019" name="Int. J. Syst. Evol. Microbiol.">
        <title>The Global Catalogue of Microorganisms (GCM) 10K type strain sequencing project: providing services to taxonomists for standard genome sequencing and annotation.</title>
        <authorList>
            <consortium name="The Broad Institute Genomics Platform"/>
            <consortium name="The Broad Institute Genome Sequencing Center for Infectious Disease"/>
            <person name="Wu L."/>
            <person name="Ma J."/>
        </authorList>
    </citation>
    <scope>NUCLEOTIDE SEQUENCE [LARGE SCALE GENOMIC DNA]</scope>
    <source>
        <strain evidence="9">CGMCC 1.12989</strain>
    </source>
</reference>
<dbReference type="InterPro" id="IPR012678">
    <property type="entry name" value="Ribosomal_uL23/eL15/eS24_sf"/>
</dbReference>
<dbReference type="NCBIfam" id="NF004360">
    <property type="entry name" value="PRK05738.1-5"/>
    <property type="match status" value="1"/>
</dbReference>
<evidence type="ECO:0000313" key="8">
    <source>
        <dbReference type="EMBL" id="MFC4296055.1"/>
    </source>
</evidence>
<dbReference type="Proteomes" id="UP001595828">
    <property type="component" value="Unassembled WGS sequence"/>
</dbReference>
<keyword evidence="5 6" id="KW-0687">Ribonucleoprotein</keyword>
<dbReference type="InterPro" id="IPR012677">
    <property type="entry name" value="Nucleotide-bd_a/b_plait_sf"/>
</dbReference>
<keyword evidence="9" id="KW-1185">Reference proteome</keyword>
<evidence type="ECO:0000313" key="9">
    <source>
        <dbReference type="Proteomes" id="UP001595828"/>
    </source>
</evidence>
<protein>
    <recommendedName>
        <fullName evidence="6">Large ribosomal subunit protein uL23</fullName>
    </recommendedName>
</protein>
<dbReference type="NCBIfam" id="NF004363">
    <property type="entry name" value="PRK05738.2-4"/>
    <property type="match status" value="1"/>
</dbReference>
<dbReference type="Pfam" id="PF00276">
    <property type="entry name" value="Ribosomal_L23"/>
    <property type="match status" value="1"/>
</dbReference>
<evidence type="ECO:0000256" key="5">
    <source>
        <dbReference type="ARBA" id="ARBA00023274"/>
    </source>
</evidence>
<dbReference type="NCBIfam" id="NF004359">
    <property type="entry name" value="PRK05738.1-3"/>
    <property type="match status" value="1"/>
</dbReference>
<dbReference type="GO" id="GO:0005840">
    <property type="term" value="C:ribosome"/>
    <property type="evidence" value="ECO:0007669"/>
    <property type="project" value="UniProtKB-KW"/>
</dbReference>
<evidence type="ECO:0000256" key="1">
    <source>
        <dbReference type="ARBA" id="ARBA00006700"/>
    </source>
</evidence>
<keyword evidence="4 6" id="KW-0689">Ribosomal protein</keyword>
<evidence type="ECO:0000256" key="2">
    <source>
        <dbReference type="ARBA" id="ARBA00022730"/>
    </source>
</evidence>
<evidence type="ECO:0000256" key="3">
    <source>
        <dbReference type="ARBA" id="ARBA00022884"/>
    </source>
</evidence>
<comment type="function">
    <text evidence="6">One of the early assembly proteins it binds 23S rRNA. One of the proteins that surrounds the polypeptide exit tunnel on the outside of the ribosome. Forms the main docking site for trigger factor binding to the ribosome.</text>
</comment>
<keyword evidence="3 6" id="KW-0694">RNA-binding</keyword>
<accession>A0ABV8RRN5</accession>
<dbReference type="InterPro" id="IPR001014">
    <property type="entry name" value="Ribosomal_uL23_CS"/>
</dbReference>
<proteinExistence type="inferred from homology"/>
<dbReference type="PROSITE" id="PS00050">
    <property type="entry name" value="RIBOSOMAL_L23"/>
    <property type="match status" value="1"/>
</dbReference>
<dbReference type="SUPFAM" id="SSF54189">
    <property type="entry name" value="Ribosomal proteins S24e, L23 and L15e"/>
    <property type="match status" value="1"/>
</dbReference>
<dbReference type="Gene3D" id="3.30.70.330">
    <property type="match status" value="1"/>
</dbReference>
<evidence type="ECO:0000256" key="4">
    <source>
        <dbReference type="ARBA" id="ARBA00022980"/>
    </source>
</evidence>
<name>A0ABV8RRN5_9SPHN</name>
<dbReference type="HAMAP" id="MF_01369_B">
    <property type="entry name" value="Ribosomal_uL23_B"/>
    <property type="match status" value="1"/>
</dbReference>
<gene>
    <name evidence="6" type="primary">rplW</name>
    <name evidence="8" type="ORF">ACFO0A_13420</name>
</gene>
<organism evidence="8 9">
    <name type="scientific">Novosphingobium tardum</name>
    <dbReference type="NCBI Taxonomy" id="1538021"/>
    <lineage>
        <taxon>Bacteria</taxon>
        <taxon>Pseudomonadati</taxon>
        <taxon>Pseudomonadota</taxon>
        <taxon>Alphaproteobacteria</taxon>
        <taxon>Sphingomonadales</taxon>
        <taxon>Sphingomonadaceae</taxon>
        <taxon>Novosphingobium</taxon>
    </lineage>
</organism>
<dbReference type="InterPro" id="IPR013025">
    <property type="entry name" value="Ribosomal_uL23-like"/>
</dbReference>